<dbReference type="PRINTS" id="PR00035">
    <property type="entry name" value="HTHGNTR"/>
</dbReference>
<dbReference type="PANTHER" id="PTHR44846:SF1">
    <property type="entry name" value="MANNOSYL-D-GLYCERATE TRANSPORT_METABOLISM SYSTEM REPRESSOR MNGR-RELATED"/>
    <property type="match status" value="1"/>
</dbReference>
<evidence type="ECO:0000313" key="6">
    <source>
        <dbReference type="EMBL" id="OYO25068.1"/>
    </source>
</evidence>
<dbReference type="Pfam" id="PF07702">
    <property type="entry name" value="UTRA"/>
    <property type="match status" value="1"/>
</dbReference>
<dbReference type="InterPro" id="IPR036388">
    <property type="entry name" value="WH-like_DNA-bd_sf"/>
</dbReference>
<dbReference type="GO" id="GO:0003700">
    <property type="term" value="F:DNA-binding transcription factor activity"/>
    <property type="evidence" value="ECO:0007669"/>
    <property type="project" value="InterPro"/>
</dbReference>
<dbReference type="Pfam" id="PF00392">
    <property type="entry name" value="GntR"/>
    <property type="match status" value="1"/>
</dbReference>
<proteinExistence type="predicted"/>
<name>A0A255HB28_9ACTN</name>
<dbReference type="AlphaFoldDB" id="A0A255HB28"/>
<reference evidence="6 7" key="1">
    <citation type="submission" date="2017-07" db="EMBL/GenBank/DDBJ databases">
        <title>Draft whole genome sequences of clinical Proprionibacteriaceae strains.</title>
        <authorList>
            <person name="Bernier A.-M."/>
            <person name="Bernard K."/>
            <person name="Domingo M.-C."/>
        </authorList>
    </citation>
    <scope>NUCLEOTIDE SEQUENCE [LARGE SCALE GENOMIC DNA]</scope>
    <source>
        <strain evidence="6 7">NML 130396</strain>
    </source>
</reference>
<dbReference type="OrthoDB" id="3252280at2"/>
<evidence type="ECO:0000256" key="2">
    <source>
        <dbReference type="ARBA" id="ARBA00023125"/>
    </source>
</evidence>
<organism evidence="6 7">
    <name type="scientific">Enemella dayhoffiae</name>
    <dbReference type="NCBI Taxonomy" id="2016507"/>
    <lineage>
        <taxon>Bacteria</taxon>
        <taxon>Bacillati</taxon>
        <taxon>Actinomycetota</taxon>
        <taxon>Actinomycetes</taxon>
        <taxon>Propionibacteriales</taxon>
        <taxon>Propionibacteriaceae</taxon>
        <taxon>Enemella</taxon>
    </lineage>
</organism>
<dbReference type="CDD" id="cd07377">
    <property type="entry name" value="WHTH_GntR"/>
    <property type="match status" value="1"/>
</dbReference>
<dbReference type="Proteomes" id="UP000216311">
    <property type="component" value="Unassembled WGS sequence"/>
</dbReference>
<feature type="compositionally biased region" description="Basic residues" evidence="4">
    <location>
        <begin position="46"/>
        <end position="72"/>
    </location>
</feature>
<dbReference type="PROSITE" id="PS50949">
    <property type="entry name" value="HTH_GNTR"/>
    <property type="match status" value="1"/>
</dbReference>
<feature type="domain" description="HTH gntR-type" evidence="5">
    <location>
        <begin position="111"/>
        <end position="177"/>
    </location>
</feature>
<feature type="region of interest" description="Disordered" evidence="4">
    <location>
        <begin position="1"/>
        <end position="115"/>
    </location>
</feature>
<evidence type="ECO:0000256" key="1">
    <source>
        <dbReference type="ARBA" id="ARBA00023015"/>
    </source>
</evidence>
<evidence type="ECO:0000256" key="3">
    <source>
        <dbReference type="ARBA" id="ARBA00023163"/>
    </source>
</evidence>
<dbReference type="SUPFAM" id="SSF46785">
    <property type="entry name" value="Winged helix' DNA-binding domain"/>
    <property type="match status" value="1"/>
</dbReference>
<dbReference type="InterPro" id="IPR000524">
    <property type="entry name" value="Tscrpt_reg_HTH_GntR"/>
</dbReference>
<dbReference type="InterPro" id="IPR036390">
    <property type="entry name" value="WH_DNA-bd_sf"/>
</dbReference>
<keyword evidence="3" id="KW-0804">Transcription</keyword>
<dbReference type="InterPro" id="IPR028978">
    <property type="entry name" value="Chorismate_lyase_/UTRA_dom_sf"/>
</dbReference>
<keyword evidence="1" id="KW-0805">Transcription regulation</keyword>
<sequence length="339" mass="37743">MAYRSRRPDRRRGLRHRGGAGAPRAGPDPGRDARGRGGRPRGCLGGRRHRRRPEGRGGGRGRGRGRPHRGRHPGAAVGPPAPLDPGHRGRGRRSGRGDRPARQARGAAVTDPRARELAAELSAEIAGWAKGTRVPSEHQLMARFRVSRSVARSALQLLEQQYLVRRSQGAGTFVHHRLDYVIGRNRRPSLHRTITESGGRARTFVLSVRQEEPPPEVREAVGGHGPLTRLERLAYLDDEVVTFLQEWFADGVAPHLDVGMNVIDSVEELLRGLRFQPVRATCRVTVACPPDRMCDRLELEHGSHAWSVDSLNLDEPTGRPLFYSCNWTRIDLVRFVCEL</sequence>
<gene>
    <name evidence="6" type="ORF">CGZ93_00970</name>
</gene>
<dbReference type="PANTHER" id="PTHR44846">
    <property type="entry name" value="MANNOSYL-D-GLYCERATE TRANSPORT/METABOLISM SYSTEM REPRESSOR MNGR-RELATED"/>
    <property type="match status" value="1"/>
</dbReference>
<dbReference type="SMART" id="SM00345">
    <property type="entry name" value="HTH_GNTR"/>
    <property type="match status" value="1"/>
</dbReference>
<dbReference type="InterPro" id="IPR050679">
    <property type="entry name" value="Bact_HTH_transcr_reg"/>
</dbReference>
<dbReference type="SUPFAM" id="SSF64288">
    <property type="entry name" value="Chorismate lyase-like"/>
    <property type="match status" value="1"/>
</dbReference>
<dbReference type="Gene3D" id="1.10.10.10">
    <property type="entry name" value="Winged helix-like DNA-binding domain superfamily/Winged helix DNA-binding domain"/>
    <property type="match status" value="1"/>
</dbReference>
<dbReference type="EMBL" id="NMVQ01000001">
    <property type="protein sequence ID" value="OYO25068.1"/>
    <property type="molecule type" value="Genomic_DNA"/>
</dbReference>
<dbReference type="Gene3D" id="3.40.1410.10">
    <property type="entry name" value="Chorismate lyase-like"/>
    <property type="match status" value="1"/>
</dbReference>
<keyword evidence="2" id="KW-0238">DNA-binding</keyword>
<evidence type="ECO:0000313" key="7">
    <source>
        <dbReference type="Proteomes" id="UP000216311"/>
    </source>
</evidence>
<evidence type="ECO:0000259" key="5">
    <source>
        <dbReference type="PROSITE" id="PS50949"/>
    </source>
</evidence>
<feature type="compositionally biased region" description="Basic residues" evidence="4">
    <location>
        <begin position="1"/>
        <end position="18"/>
    </location>
</feature>
<keyword evidence="7" id="KW-1185">Reference proteome</keyword>
<comment type="caution">
    <text evidence="6">The sequence shown here is derived from an EMBL/GenBank/DDBJ whole genome shotgun (WGS) entry which is preliminary data.</text>
</comment>
<dbReference type="GO" id="GO:0045892">
    <property type="term" value="P:negative regulation of DNA-templated transcription"/>
    <property type="evidence" value="ECO:0007669"/>
    <property type="project" value="TreeGrafter"/>
</dbReference>
<dbReference type="GO" id="GO:0003677">
    <property type="term" value="F:DNA binding"/>
    <property type="evidence" value="ECO:0007669"/>
    <property type="project" value="UniProtKB-KW"/>
</dbReference>
<accession>A0A255HB28</accession>
<dbReference type="SMART" id="SM00866">
    <property type="entry name" value="UTRA"/>
    <property type="match status" value="1"/>
</dbReference>
<dbReference type="InterPro" id="IPR011663">
    <property type="entry name" value="UTRA"/>
</dbReference>
<protein>
    <recommendedName>
        <fullName evidence="5">HTH gntR-type domain-containing protein</fullName>
    </recommendedName>
</protein>
<evidence type="ECO:0000256" key="4">
    <source>
        <dbReference type="SAM" id="MobiDB-lite"/>
    </source>
</evidence>